<gene>
    <name evidence="1" type="ORF">AJ78_07584</name>
</gene>
<protein>
    <submittedName>
        <fullName evidence="1">Uncharacterized protein</fullName>
    </submittedName>
</protein>
<keyword evidence="2" id="KW-1185">Reference proteome</keyword>
<dbReference type="EMBL" id="LGRN01000508">
    <property type="protein sequence ID" value="OJD11685.1"/>
    <property type="molecule type" value="Genomic_DNA"/>
</dbReference>
<dbReference type="OrthoDB" id="4289290at2759"/>
<dbReference type="AlphaFoldDB" id="A0A1J9Q939"/>
<organism evidence="1 2">
    <name type="scientific">Emergomyces pasteurianus Ep9510</name>
    <dbReference type="NCBI Taxonomy" id="1447872"/>
    <lineage>
        <taxon>Eukaryota</taxon>
        <taxon>Fungi</taxon>
        <taxon>Dikarya</taxon>
        <taxon>Ascomycota</taxon>
        <taxon>Pezizomycotina</taxon>
        <taxon>Eurotiomycetes</taxon>
        <taxon>Eurotiomycetidae</taxon>
        <taxon>Onygenales</taxon>
        <taxon>Ajellomycetaceae</taxon>
        <taxon>Emergomyces</taxon>
    </lineage>
</organism>
<accession>A0A1J9Q939</accession>
<comment type="caution">
    <text evidence="1">The sequence shown here is derived from an EMBL/GenBank/DDBJ whole genome shotgun (WGS) entry which is preliminary data.</text>
</comment>
<name>A0A1J9Q939_9EURO</name>
<dbReference type="VEuPathDB" id="FungiDB:AJ78_07584"/>
<evidence type="ECO:0000313" key="1">
    <source>
        <dbReference type="EMBL" id="OJD11685.1"/>
    </source>
</evidence>
<reference evidence="1 2" key="1">
    <citation type="submission" date="2015-07" db="EMBL/GenBank/DDBJ databases">
        <title>Emmonsia species relationships and genome sequence.</title>
        <authorList>
            <consortium name="The Broad Institute Genomics Platform"/>
            <person name="Cuomo C.A."/>
            <person name="Munoz J.F."/>
            <person name="Imamovic A."/>
            <person name="Priest M.E."/>
            <person name="Young S."/>
            <person name="Clay O.K."/>
            <person name="McEwen J.G."/>
        </authorList>
    </citation>
    <scope>NUCLEOTIDE SEQUENCE [LARGE SCALE GENOMIC DNA]</scope>
    <source>
        <strain evidence="1 2">UAMH 9510</strain>
    </source>
</reference>
<dbReference type="Proteomes" id="UP000182235">
    <property type="component" value="Unassembled WGS sequence"/>
</dbReference>
<evidence type="ECO:0000313" key="2">
    <source>
        <dbReference type="Proteomes" id="UP000182235"/>
    </source>
</evidence>
<sequence>MSGNADKAKEARDTLSSIYSFYAANQDTVENVPSFISSSSGDIPIAVQIPSAEQTEELKKHLKTLIETQEAIDGISERDRRLMLEAADASTIKRRENKQNKQSGTGTGQVRAGVFIFGN</sequence>
<proteinExistence type="predicted"/>